<dbReference type="InterPro" id="IPR001789">
    <property type="entry name" value="Sig_transdc_resp-reg_receiver"/>
</dbReference>
<name>A0A1R1JKU9_ALCXX</name>
<dbReference type="Pfam" id="PF00072">
    <property type="entry name" value="Response_reg"/>
    <property type="match status" value="1"/>
</dbReference>
<organism evidence="4 5">
    <name type="scientific">Alcaligenes xylosoxydans xylosoxydans</name>
    <name type="common">Achromobacter xylosoxidans</name>
    <dbReference type="NCBI Taxonomy" id="85698"/>
    <lineage>
        <taxon>Bacteria</taxon>
        <taxon>Pseudomonadati</taxon>
        <taxon>Pseudomonadota</taxon>
        <taxon>Betaproteobacteria</taxon>
        <taxon>Burkholderiales</taxon>
        <taxon>Alcaligenaceae</taxon>
        <taxon>Achromobacter</taxon>
    </lineage>
</organism>
<dbReference type="SUPFAM" id="SSF52172">
    <property type="entry name" value="CheY-like"/>
    <property type="match status" value="1"/>
</dbReference>
<dbReference type="OrthoDB" id="9800897at2"/>
<protein>
    <recommendedName>
        <fullName evidence="3">Response regulatory domain-containing protein</fullName>
    </recommendedName>
</protein>
<proteinExistence type="predicted"/>
<dbReference type="EMBL" id="MJMN01000057">
    <property type="protein sequence ID" value="OMG77785.1"/>
    <property type="molecule type" value="Genomic_DNA"/>
</dbReference>
<dbReference type="PANTHER" id="PTHR44591">
    <property type="entry name" value="STRESS RESPONSE REGULATOR PROTEIN 1"/>
    <property type="match status" value="1"/>
</dbReference>
<dbReference type="PROSITE" id="PS50110">
    <property type="entry name" value="RESPONSE_REGULATORY"/>
    <property type="match status" value="1"/>
</dbReference>
<dbReference type="SMART" id="SM00448">
    <property type="entry name" value="REC"/>
    <property type="match status" value="1"/>
</dbReference>
<keyword evidence="1 2" id="KW-0597">Phosphoprotein</keyword>
<feature type="modified residue" description="4-aspartylphosphate" evidence="2">
    <location>
        <position position="51"/>
    </location>
</feature>
<evidence type="ECO:0000256" key="2">
    <source>
        <dbReference type="PROSITE-ProRule" id="PRU00169"/>
    </source>
</evidence>
<dbReference type="RefSeq" id="WP_076415575.1">
    <property type="nucleotide sequence ID" value="NZ_AP028040.1"/>
</dbReference>
<evidence type="ECO:0000313" key="4">
    <source>
        <dbReference type="EMBL" id="OMG77785.1"/>
    </source>
</evidence>
<sequence length="133" mass="14703">MTILLADDNRDAVETLAEILRLDHHQVHTALEGRTALALAQEHRPDIVLLDISMPELDGYTLCQRLRREPWATGLVIVALSGYGSPQDLERGRIAGFDRYFTKPADPGELLDYLNRCAGHAQAGTGRNASRPT</sequence>
<dbReference type="AlphaFoldDB" id="A0A1R1JKU9"/>
<evidence type="ECO:0000313" key="5">
    <source>
        <dbReference type="Proteomes" id="UP000187251"/>
    </source>
</evidence>
<accession>A0A1R1JKU9</accession>
<evidence type="ECO:0000256" key="1">
    <source>
        <dbReference type="ARBA" id="ARBA00022553"/>
    </source>
</evidence>
<gene>
    <name evidence="4" type="ORF">BIZ92_15305</name>
</gene>
<comment type="caution">
    <text evidence="4">The sequence shown here is derived from an EMBL/GenBank/DDBJ whole genome shotgun (WGS) entry which is preliminary data.</text>
</comment>
<reference evidence="4 5" key="1">
    <citation type="submission" date="2016-09" db="EMBL/GenBank/DDBJ databases">
        <title>Phylogenomics of Achromobacter.</title>
        <authorList>
            <person name="Jeukens J."/>
            <person name="Freschi L."/>
            <person name="Vincent A.T."/>
            <person name="Emond-Rheault J.-G."/>
            <person name="Kukavica-Ibrulj I."/>
            <person name="Charette S.J."/>
            <person name="Levesque R.C."/>
        </authorList>
    </citation>
    <scope>NUCLEOTIDE SEQUENCE [LARGE SCALE GENOMIC DNA]</scope>
    <source>
        <strain evidence="4 5">AUS488</strain>
    </source>
</reference>
<dbReference type="GO" id="GO:0000160">
    <property type="term" value="P:phosphorelay signal transduction system"/>
    <property type="evidence" value="ECO:0007669"/>
    <property type="project" value="InterPro"/>
</dbReference>
<dbReference type="Gene3D" id="3.40.50.2300">
    <property type="match status" value="1"/>
</dbReference>
<feature type="domain" description="Response regulatory" evidence="3">
    <location>
        <begin position="2"/>
        <end position="118"/>
    </location>
</feature>
<dbReference type="PANTHER" id="PTHR44591:SF3">
    <property type="entry name" value="RESPONSE REGULATORY DOMAIN-CONTAINING PROTEIN"/>
    <property type="match status" value="1"/>
</dbReference>
<dbReference type="Proteomes" id="UP000187251">
    <property type="component" value="Unassembled WGS sequence"/>
</dbReference>
<evidence type="ECO:0000259" key="3">
    <source>
        <dbReference type="PROSITE" id="PS50110"/>
    </source>
</evidence>
<dbReference type="CDD" id="cd17580">
    <property type="entry name" value="REC_2_DhkD-like"/>
    <property type="match status" value="1"/>
</dbReference>
<dbReference type="InterPro" id="IPR050595">
    <property type="entry name" value="Bact_response_regulator"/>
</dbReference>
<dbReference type="InterPro" id="IPR011006">
    <property type="entry name" value="CheY-like_superfamily"/>
</dbReference>